<dbReference type="AlphaFoldDB" id="A0A9J5Y6D4"/>
<gene>
    <name evidence="1" type="ORF">H5410_036028</name>
</gene>
<evidence type="ECO:0000313" key="2">
    <source>
        <dbReference type="Proteomes" id="UP000824120"/>
    </source>
</evidence>
<accession>A0A9J5Y6D4</accession>
<organism evidence="1 2">
    <name type="scientific">Solanum commersonii</name>
    <name type="common">Commerson's wild potato</name>
    <name type="synonym">Commerson's nightshade</name>
    <dbReference type="NCBI Taxonomy" id="4109"/>
    <lineage>
        <taxon>Eukaryota</taxon>
        <taxon>Viridiplantae</taxon>
        <taxon>Streptophyta</taxon>
        <taxon>Embryophyta</taxon>
        <taxon>Tracheophyta</taxon>
        <taxon>Spermatophyta</taxon>
        <taxon>Magnoliopsida</taxon>
        <taxon>eudicotyledons</taxon>
        <taxon>Gunneridae</taxon>
        <taxon>Pentapetalae</taxon>
        <taxon>asterids</taxon>
        <taxon>lamiids</taxon>
        <taxon>Solanales</taxon>
        <taxon>Solanaceae</taxon>
        <taxon>Solanoideae</taxon>
        <taxon>Solaneae</taxon>
        <taxon>Solanum</taxon>
    </lineage>
</organism>
<keyword evidence="2" id="KW-1185">Reference proteome</keyword>
<dbReference type="EMBL" id="JACXVP010000007">
    <property type="protein sequence ID" value="KAG5594796.1"/>
    <property type="molecule type" value="Genomic_DNA"/>
</dbReference>
<reference evidence="1 2" key="1">
    <citation type="submission" date="2020-09" db="EMBL/GenBank/DDBJ databases">
        <title>De no assembly of potato wild relative species, Solanum commersonii.</title>
        <authorList>
            <person name="Cho K."/>
        </authorList>
    </citation>
    <scope>NUCLEOTIDE SEQUENCE [LARGE SCALE GENOMIC DNA]</scope>
    <source>
        <strain evidence="1">LZ3.2</strain>
        <tissue evidence="1">Leaf</tissue>
    </source>
</reference>
<dbReference type="Proteomes" id="UP000824120">
    <property type="component" value="Chromosome 7"/>
</dbReference>
<protein>
    <submittedName>
        <fullName evidence="1">Uncharacterized protein</fullName>
    </submittedName>
</protein>
<name>A0A9J5Y6D4_SOLCO</name>
<comment type="caution">
    <text evidence="1">The sequence shown here is derived from an EMBL/GenBank/DDBJ whole genome shotgun (WGS) entry which is preliminary data.</text>
</comment>
<proteinExistence type="predicted"/>
<sequence length="75" mass="8889">MNEIPFLFEFQSVRGAEHVMKESWRKPGSSLKLDWWSSIARAYSISLPLQLWSNRGYKGDWVKIWRMVGRSSRIT</sequence>
<evidence type="ECO:0000313" key="1">
    <source>
        <dbReference type="EMBL" id="KAG5594796.1"/>
    </source>
</evidence>